<accession>A0A1G7Y2H2</accession>
<dbReference type="InterPro" id="IPR019476">
    <property type="entry name" value="T4SS_TraD_DNA-bd"/>
</dbReference>
<evidence type="ECO:0000259" key="6">
    <source>
        <dbReference type="Pfam" id="PF10412"/>
    </source>
</evidence>
<keyword evidence="8" id="KW-1185">Reference proteome</keyword>
<proteinExistence type="predicted"/>
<evidence type="ECO:0000256" key="5">
    <source>
        <dbReference type="ARBA" id="ARBA00023136"/>
    </source>
</evidence>
<keyword evidence="4" id="KW-1133">Transmembrane helix</keyword>
<dbReference type="Proteomes" id="UP000199495">
    <property type="component" value="Unassembled WGS sequence"/>
</dbReference>
<name>A0A1G7Y2H2_9HYPH</name>
<evidence type="ECO:0000256" key="1">
    <source>
        <dbReference type="ARBA" id="ARBA00004651"/>
    </source>
</evidence>
<keyword evidence="5" id="KW-0472">Membrane</keyword>
<dbReference type="GO" id="GO:0005886">
    <property type="term" value="C:plasma membrane"/>
    <property type="evidence" value="ECO:0007669"/>
    <property type="project" value="UniProtKB-SubCell"/>
</dbReference>
<evidence type="ECO:0000256" key="2">
    <source>
        <dbReference type="ARBA" id="ARBA00022475"/>
    </source>
</evidence>
<evidence type="ECO:0000256" key="3">
    <source>
        <dbReference type="ARBA" id="ARBA00022692"/>
    </source>
</evidence>
<dbReference type="InterPro" id="IPR027417">
    <property type="entry name" value="P-loop_NTPase"/>
</dbReference>
<comment type="subcellular location">
    <subcellularLocation>
        <location evidence="1">Cell membrane</location>
        <topology evidence="1">Multi-pass membrane protein</topology>
    </subcellularLocation>
</comment>
<dbReference type="Pfam" id="PF10412">
    <property type="entry name" value="TrwB_AAD_bind"/>
    <property type="match status" value="1"/>
</dbReference>
<evidence type="ECO:0000313" key="8">
    <source>
        <dbReference type="Proteomes" id="UP000199495"/>
    </source>
</evidence>
<keyword evidence="2" id="KW-1003">Cell membrane</keyword>
<reference evidence="7 8" key="1">
    <citation type="submission" date="2016-10" db="EMBL/GenBank/DDBJ databases">
        <authorList>
            <person name="de Groot N.N."/>
        </authorList>
    </citation>
    <scope>NUCLEOTIDE SEQUENCE [LARGE SCALE GENOMIC DNA]</scope>
    <source>
        <strain evidence="7 8">CGMCC 1.10267</strain>
    </source>
</reference>
<feature type="domain" description="Type IV secretion system coupling protein TraD DNA-binding" evidence="6">
    <location>
        <begin position="44"/>
        <end position="231"/>
    </location>
</feature>
<dbReference type="SUPFAM" id="SSF52540">
    <property type="entry name" value="P-loop containing nucleoside triphosphate hydrolases"/>
    <property type="match status" value="1"/>
</dbReference>
<dbReference type="GO" id="GO:0003677">
    <property type="term" value="F:DNA binding"/>
    <property type="evidence" value="ECO:0007669"/>
    <property type="project" value="UniProtKB-KW"/>
</dbReference>
<evidence type="ECO:0000313" key="7">
    <source>
        <dbReference type="EMBL" id="SDG90589.1"/>
    </source>
</evidence>
<dbReference type="PANTHER" id="PTHR37937">
    <property type="entry name" value="CONJUGATIVE TRANSFER: DNA TRANSPORT"/>
    <property type="match status" value="1"/>
</dbReference>
<dbReference type="PANTHER" id="PTHR37937:SF1">
    <property type="entry name" value="CONJUGATIVE TRANSFER: DNA TRANSPORT"/>
    <property type="match status" value="1"/>
</dbReference>
<organism evidence="7 8">
    <name type="scientific">Pelagibacterium luteolum</name>
    <dbReference type="NCBI Taxonomy" id="440168"/>
    <lineage>
        <taxon>Bacteria</taxon>
        <taxon>Pseudomonadati</taxon>
        <taxon>Pseudomonadota</taxon>
        <taxon>Alphaproteobacteria</taxon>
        <taxon>Hyphomicrobiales</taxon>
        <taxon>Devosiaceae</taxon>
        <taxon>Pelagibacterium</taxon>
    </lineage>
</organism>
<dbReference type="CDD" id="cd01127">
    <property type="entry name" value="TrwB_TraG_TraD_VirD4"/>
    <property type="match status" value="1"/>
</dbReference>
<keyword evidence="7" id="KW-0238">DNA-binding</keyword>
<dbReference type="InterPro" id="IPR051539">
    <property type="entry name" value="T4SS-coupling_protein"/>
</dbReference>
<gene>
    <name evidence="7" type="ORF">SAMN04487974_11213</name>
</gene>
<keyword evidence="3" id="KW-0812">Transmembrane</keyword>
<dbReference type="EMBL" id="FNCS01000012">
    <property type="protein sequence ID" value="SDG90589.1"/>
    <property type="molecule type" value="Genomic_DNA"/>
</dbReference>
<dbReference type="AlphaFoldDB" id="A0A1G7Y2H2"/>
<dbReference type="STRING" id="440168.SAMN04487974_11213"/>
<dbReference type="Gene3D" id="3.40.50.300">
    <property type="entry name" value="P-loop containing nucleotide triphosphate hydrolases"/>
    <property type="match status" value="1"/>
</dbReference>
<sequence length="296" mass="32326">MPCGYLWTFKATEFTSSSRPYCAVRSTLKNCAPSRRQWKISSAMEREATQRTAHSFYTVLLSHLRQPLQTLAGMGRGGKPFSIRNWILGLDPRQALILRQSQRLPELSAAMVRVALKISADAAADRMARSRQKTPIWFFLDEVAQIGNATAVPRLAAIGREGQIRLVILVQSLAQLRAAFGVDGCAHLLDNLTTKILGRMPPGEGQNRVVQLAGERKVAYWEPKSGGTGQTERLTTTIPVVEPGFVGTELGLKNTGASGRAVVRALLVGQGEDVALLEWPVGTTQPIRPGFVAREV</sequence>
<evidence type="ECO:0000256" key="4">
    <source>
        <dbReference type="ARBA" id="ARBA00022989"/>
    </source>
</evidence>
<protein>
    <submittedName>
        <fullName evidence="7">Type IV secretion-system coupling protein DNA-binding domain-containing protein</fullName>
    </submittedName>
</protein>